<comment type="caution">
    <text evidence="2">The sequence shown here is derived from an EMBL/GenBank/DDBJ whole genome shotgun (WGS) entry which is preliminary data.</text>
</comment>
<proteinExistence type="predicted"/>
<protein>
    <submittedName>
        <fullName evidence="2">GNAT family N-acetyltransferase</fullName>
        <ecNumber evidence="2">2.3.1.-</ecNumber>
    </submittedName>
</protein>
<dbReference type="InterPro" id="IPR000182">
    <property type="entry name" value="GNAT_dom"/>
</dbReference>
<gene>
    <name evidence="2" type="ORF">ACH49W_00670</name>
</gene>
<dbReference type="InterPro" id="IPR016181">
    <property type="entry name" value="Acyl_CoA_acyltransferase"/>
</dbReference>
<dbReference type="EMBL" id="JBIRYO010000001">
    <property type="protein sequence ID" value="MFI2471866.1"/>
    <property type="molecule type" value="Genomic_DNA"/>
</dbReference>
<keyword evidence="2" id="KW-0012">Acyltransferase</keyword>
<dbReference type="PANTHER" id="PTHR42791">
    <property type="entry name" value="GNAT FAMILY ACETYLTRANSFERASE"/>
    <property type="match status" value="1"/>
</dbReference>
<feature type="domain" description="N-acetyltransferase" evidence="1">
    <location>
        <begin position="46"/>
        <end position="179"/>
    </location>
</feature>
<organism evidence="2 3">
    <name type="scientific">Nocardia xishanensis</name>
    <dbReference type="NCBI Taxonomy" id="238964"/>
    <lineage>
        <taxon>Bacteria</taxon>
        <taxon>Bacillati</taxon>
        <taxon>Actinomycetota</taxon>
        <taxon>Actinomycetes</taxon>
        <taxon>Mycobacteriales</taxon>
        <taxon>Nocardiaceae</taxon>
        <taxon>Nocardia</taxon>
    </lineage>
</organism>
<keyword evidence="2" id="KW-0808">Transferase</keyword>
<keyword evidence="3" id="KW-1185">Reference proteome</keyword>
<sequence length="179" mass="19462">MTPGSLVLAAAFADDPLMSLFWPDPVRRRKALPHFWDSRIASRHRRGLVDLAHDDAGEIAAVALWEPAGVESPIAKPFTLVRALGLALGTALPAVRRIDATRPAEPHIYLAAIGTRPDSQGKGYATALLESRLGSGAERAFLVATRFANVAFYERFGFARDEDLRLGDGPVLYPMSLSR</sequence>
<evidence type="ECO:0000313" key="3">
    <source>
        <dbReference type="Proteomes" id="UP001611415"/>
    </source>
</evidence>
<dbReference type="Gene3D" id="3.40.630.30">
    <property type="match status" value="1"/>
</dbReference>
<dbReference type="SUPFAM" id="SSF55729">
    <property type="entry name" value="Acyl-CoA N-acyltransferases (Nat)"/>
    <property type="match status" value="1"/>
</dbReference>
<name>A0ABW7WRP7_9NOCA</name>
<evidence type="ECO:0000313" key="2">
    <source>
        <dbReference type="EMBL" id="MFI2471866.1"/>
    </source>
</evidence>
<accession>A0ABW7WRP7</accession>
<reference evidence="2 3" key="1">
    <citation type="submission" date="2024-10" db="EMBL/GenBank/DDBJ databases">
        <title>The Natural Products Discovery Center: Release of the First 8490 Sequenced Strains for Exploring Actinobacteria Biosynthetic Diversity.</title>
        <authorList>
            <person name="Kalkreuter E."/>
            <person name="Kautsar S.A."/>
            <person name="Yang D."/>
            <person name="Bader C.D."/>
            <person name="Teijaro C.N."/>
            <person name="Fluegel L."/>
            <person name="Davis C.M."/>
            <person name="Simpson J.R."/>
            <person name="Lauterbach L."/>
            <person name="Steele A.D."/>
            <person name="Gui C."/>
            <person name="Meng S."/>
            <person name="Li G."/>
            <person name="Viehrig K."/>
            <person name="Ye F."/>
            <person name="Su P."/>
            <person name="Kiefer A.F."/>
            <person name="Nichols A."/>
            <person name="Cepeda A.J."/>
            <person name="Yan W."/>
            <person name="Fan B."/>
            <person name="Jiang Y."/>
            <person name="Adhikari A."/>
            <person name="Zheng C.-J."/>
            <person name="Schuster L."/>
            <person name="Cowan T.M."/>
            <person name="Smanski M.J."/>
            <person name="Chevrette M.G."/>
            <person name="De Carvalho L.P.S."/>
            <person name="Shen B."/>
        </authorList>
    </citation>
    <scope>NUCLEOTIDE SEQUENCE [LARGE SCALE GENOMIC DNA]</scope>
    <source>
        <strain evidence="2 3">NPDC019275</strain>
    </source>
</reference>
<dbReference type="EC" id="2.3.1.-" evidence="2"/>
<dbReference type="PROSITE" id="PS51186">
    <property type="entry name" value="GNAT"/>
    <property type="match status" value="1"/>
</dbReference>
<dbReference type="GO" id="GO:0016746">
    <property type="term" value="F:acyltransferase activity"/>
    <property type="evidence" value="ECO:0007669"/>
    <property type="project" value="UniProtKB-KW"/>
</dbReference>
<evidence type="ECO:0000259" key="1">
    <source>
        <dbReference type="PROSITE" id="PS51186"/>
    </source>
</evidence>
<dbReference type="Pfam" id="PF00583">
    <property type="entry name" value="Acetyltransf_1"/>
    <property type="match status" value="1"/>
</dbReference>
<dbReference type="PANTHER" id="PTHR42791:SF1">
    <property type="entry name" value="N-ACETYLTRANSFERASE DOMAIN-CONTAINING PROTEIN"/>
    <property type="match status" value="1"/>
</dbReference>
<dbReference type="RefSeq" id="WP_357400816.1">
    <property type="nucleotide sequence ID" value="NZ_JBEYCD010000001.1"/>
</dbReference>
<dbReference type="InterPro" id="IPR052523">
    <property type="entry name" value="Trichothecene_AcTrans"/>
</dbReference>
<dbReference type="Proteomes" id="UP001611415">
    <property type="component" value="Unassembled WGS sequence"/>
</dbReference>